<evidence type="ECO:0000259" key="7">
    <source>
        <dbReference type="PROSITE" id="PS50885"/>
    </source>
</evidence>
<evidence type="ECO:0000259" key="6">
    <source>
        <dbReference type="PROSITE" id="PS50111"/>
    </source>
</evidence>
<keyword evidence="10" id="KW-1185">Reference proteome</keyword>
<evidence type="ECO:0000256" key="5">
    <source>
        <dbReference type="SAM" id="Phobius"/>
    </source>
</evidence>
<feature type="transmembrane region" description="Helical" evidence="5">
    <location>
        <begin position="7"/>
        <end position="28"/>
    </location>
</feature>
<keyword evidence="5" id="KW-0812">Transmembrane</keyword>
<reference evidence="8 11" key="2">
    <citation type="submission" date="2016-06" db="EMBL/GenBank/DDBJ databases">
        <authorList>
            <person name="Kjaerup R.B."/>
            <person name="Dalgaard T.S."/>
            <person name="Juul-Madsen H.R."/>
        </authorList>
    </citation>
    <scope>NUCLEOTIDE SEQUENCE [LARGE SCALE GENOMIC DNA]</scope>
    <source>
        <strain evidence="8 11">CECT 5115</strain>
    </source>
</reference>
<dbReference type="CDD" id="cd11386">
    <property type="entry name" value="MCP_signal"/>
    <property type="match status" value="1"/>
</dbReference>
<dbReference type="FunFam" id="1.10.287.950:FF:000001">
    <property type="entry name" value="Methyl-accepting chemotaxis sensory transducer"/>
    <property type="match status" value="1"/>
</dbReference>
<evidence type="ECO:0000313" key="10">
    <source>
        <dbReference type="Proteomes" id="UP000092840"/>
    </source>
</evidence>
<dbReference type="RefSeq" id="WP_067037165.1">
    <property type="nucleotide sequence ID" value="NZ_FLRA01000020.1"/>
</dbReference>
<dbReference type="PANTHER" id="PTHR32089:SF112">
    <property type="entry name" value="LYSOZYME-LIKE PROTEIN-RELATED"/>
    <property type="match status" value="1"/>
</dbReference>
<dbReference type="InterPro" id="IPR032255">
    <property type="entry name" value="HBM"/>
</dbReference>
<dbReference type="Pfam" id="PF00672">
    <property type="entry name" value="HAMP"/>
    <property type="match status" value="1"/>
</dbReference>
<dbReference type="PROSITE" id="PS50885">
    <property type="entry name" value="HAMP"/>
    <property type="match status" value="1"/>
</dbReference>
<dbReference type="PANTHER" id="PTHR32089">
    <property type="entry name" value="METHYL-ACCEPTING CHEMOTAXIS PROTEIN MCPB"/>
    <property type="match status" value="1"/>
</dbReference>
<comment type="subcellular location">
    <subcellularLocation>
        <location evidence="1">Membrane</location>
    </subcellularLocation>
</comment>
<keyword evidence="5" id="KW-0472">Membrane</keyword>
<dbReference type="EMBL" id="FLRA01000020">
    <property type="protein sequence ID" value="SBT18425.1"/>
    <property type="molecule type" value="Genomic_DNA"/>
</dbReference>
<dbReference type="PROSITE" id="PS50111">
    <property type="entry name" value="CHEMOTAXIS_TRANSDUC_2"/>
    <property type="match status" value="1"/>
</dbReference>
<dbReference type="AlphaFoldDB" id="A0A1C3JTK2"/>
<dbReference type="OrthoDB" id="8724845at2"/>
<dbReference type="Proteomes" id="UP000092871">
    <property type="component" value="Unassembled WGS sequence"/>
</dbReference>
<evidence type="ECO:0000256" key="3">
    <source>
        <dbReference type="ARBA" id="ARBA00029447"/>
    </source>
</evidence>
<evidence type="ECO:0000313" key="9">
    <source>
        <dbReference type="EMBL" id="SBT22627.1"/>
    </source>
</evidence>
<evidence type="ECO:0000313" key="11">
    <source>
        <dbReference type="Proteomes" id="UP000092871"/>
    </source>
</evidence>
<dbReference type="Pfam" id="PF00015">
    <property type="entry name" value="MCPsignal"/>
    <property type="match status" value="1"/>
</dbReference>
<feature type="transmembrane region" description="Helical" evidence="5">
    <location>
        <begin position="266"/>
        <end position="286"/>
    </location>
</feature>
<protein>
    <submittedName>
        <fullName evidence="8">Methyl-accepting chemotaxis protein McpS</fullName>
    </submittedName>
</protein>
<dbReference type="SMART" id="SM00304">
    <property type="entry name" value="HAMP"/>
    <property type="match status" value="1"/>
</dbReference>
<dbReference type="GO" id="GO:0007165">
    <property type="term" value="P:signal transduction"/>
    <property type="evidence" value="ECO:0007669"/>
    <property type="project" value="UniProtKB-KW"/>
</dbReference>
<evidence type="ECO:0000256" key="4">
    <source>
        <dbReference type="PROSITE-ProRule" id="PRU00284"/>
    </source>
</evidence>
<sequence>MKIKQKLILNTAVVVVAMMVLATSFLVAENNLKDLIVGKELAQKQESNMLLLRRHEKDFLARDDVKYVERFNETLQRTISQQQELDLMFVDLAINSADFSELDSLFRQYGSNFKELVTAKQTMGLTPEDGLNGNLRNAVHKIETSLNELDQAEMLVTMLQLRRHEKDFMLRLDMKYPERFASKISILKNQIRTAQIDDQTKNTLIKLSDTYQKSFTNYVEQQQRIGLSSDQGILGEMRNTIHQTESKLLLMGQSMTNQTDLLFSNIQVALSAIIALVTLAVIVIAWRISCSINYPLALIRNAMLKVDETRDLNLRVSYDAKDEIGDVARSMNQMLAGFQSVVGSVNDTVISMNQQTKMLSETAERTATDAERQRDETDMVAASVSEMVGTIEDISRNMELVAEKTNSTQKGVSDGQARVSNAVSLVHDLSSRLDSSMETAEALAQESKSIGTVLNVIQEIAEQTNLLALNAAIEAARAGEQGRGFAVVADEVRALASRTHDATVEISDIISSLQNRTQGIVTIMKECGADGLRSSEEASVIGDVLVRITDEINEIADMAHSVASAIGQQSIAANEINQNVTVIREISMDTSEAVRLNSKSSVEISGQAHHLEDVISRFKI</sequence>
<gene>
    <name evidence="8" type="primary">mcpS_3</name>
    <name evidence="8" type="ORF">MGA5115_02556</name>
    <name evidence="9" type="ORF">MGA5116_03250</name>
</gene>
<comment type="similarity">
    <text evidence="3">Belongs to the methyl-accepting chemotaxis (MCP) protein family.</text>
</comment>
<dbReference type="GO" id="GO:0016020">
    <property type="term" value="C:membrane"/>
    <property type="evidence" value="ECO:0007669"/>
    <property type="project" value="UniProtKB-SubCell"/>
</dbReference>
<evidence type="ECO:0000256" key="2">
    <source>
        <dbReference type="ARBA" id="ARBA00023224"/>
    </source>
</evidence>
<dbReference type="SMART" id="SM01358">
    <property type="entry name" value="HBM"/>
    <property type="match status" value="1"/>
</dbReference>
<keyword evidence="2 4" id="KW-0807">Transducer</keyword>
<reference evidence="9 10" key="1">
    <citation type="submission" date="2016-06" db="EMBL/GenBank/DDBJ databases">
        <authorList>
            <person name="Rodrigo-Torres L."/>
            <person name="Arahal D.R."/>
        </authorList>
    </citation>
    <scope>NUCLEOTIDE SEQUENCE [LARGE SCALE GENOMIC DNA]</scope>
    <source>
        <strain evidence="9 10">CECT 5116</strain>
    </source>
</reference>
<dbReference type="InterPro" id="IPR004089">
    <property type="entry name" value="MCPsignal_dom"/>
</dbReference>
<dbReference type="InterPro" id="IPR003660">
    <property type="entry name" value="HAMP_dom"/>
</dbReference>
<feature type="domain" description="Methyl-accepting transducer" evidence="6">
    <location>
        <begin position="348"/>
        <end position="584"/>
    </location>
</feature>
<accession>A0A1C3JTK2</accession>
<dbReference type="SUPFAM" id="SSF58104">
    <property type="entry name" value="Methyl-accepting chemotaxis protein (MCP) signaling domain"/>
    <property type="match status" value="1"/>
</dbReference>
<dbReference type="EMBL" id="FLRB01000021">
    <property type="protein sequence ID" value="SBT22627.1"/>
    <property type="molecule type" value="Genomic_DNA"/>
</dbReference>
<proteinExistence type="inferred from homology"/>
<evidence type="ECO:0000256" key="1">
    <source>
        <dbReference type="ARBA" id="ARBA00004370"/>
    </source>
</evidence>
<keyword evidence="5" id="KW-1133">Transmembrane helix</keyword>
<feature type="domain" description="HAMP" evidence="7">
    <location>
        <begin position="295"/>
        <end position="343"/>
    </location>
</feature>
<dbReference type="CDD" id="cd06225">
    <property type="entry name" value="HAMP"/>
    <property type="match status" value="1"/>
</dbReference>
<evidence type="ECO:0000313" key="8">
    <source>
        <dbReference type="EMBL" id="SBT18425.1"/>
    </source>
</evidence>
<dbReference type="Gene3D" id="1.10.287.950">
    <property type="entry name" value="Methyl-accepting chemotaxis protein"/>
    <property type="match status" value="1"/>
</dbReference>
<dbReference type="SMART" id="SM00283">
    <property type="entry name" value="MA"/>
    <property type="match status" value="1"/>
</dbReference>
<organism evidence="8 11">
    <name type="scientific">Marinomonas gallaica</name>
    <dbReference type="NCBI Taxonomy" id="1806667"/>
    <lineage>
        <taxon>Bacteria</taxon>
        <taxon>Pseudomonadati</taxon>
        <taxon>Pseudomonadota</taxon>
        <taxon>Gammaproteobacteria</taxon>
        <taxon>Oceanospirillales</taxon>
        <taxon>Oceanospirillaceae</taxon>
        <taxon>Marinomonas</taxon>
    </lineage>
</organism>
<name>A0A1C3JTK2_9GAMM</name>
<dbReference type="GO" id="GO:0006935">
    <property type="term" value="P:chemotaxis"/>
    <property type="evidence" value="ECO:0007669"/>
    <property type="project" value="UniProtKB-ARBA"/>
</dbReference>
<dbReference type="Proteomes" id="UP000092840">
    <property type="component" value="Unassembled WGS sequence"/>
</dbReference>